<dbReference type="PANTHER" id="PTHR45333:SF1">
    <property type="entry name" value="CHROMOSOME UNDETERMINED SCAFFOLD_625, WHOLE GENOME SHOTGUN SEQUENCE"/>
    <property type="match status" value="1"/>
</dbReference>
<proteinExistence type="predicted"/>
<feature type="coiled-coil region" evidence="8">
    <location>
        <begin position="1690"/>
        <end position="1724"/>
    </location>
</feature>
<gene>
    <name evidence="13" type="ORF">HYH03_003591</name>
</gene>
<dbReference type="InterPro" id="IPR015943">
    <property type="entry name" value="WD40/YVTN_repeat-like_dom_sf"/>
</dbReference>
<dbReference type="Gene3D" id="2.130.10.10">
    <property type="entry name" value="YVTN repeat-like/Quinoprotein amine dehydrogenase"/>
    <property type="match status" value="6"/>
</dbReference>
<feature type="transmembrane region" description="Helical" evidence="10">
    <location>
        <begin position="1614"/>
        <end position="1637"/>
    </location>
</feature>
<keyword evidence="2 7" id="KW-0853">WD repeat</keyword>
<keyword evidence="14" id="KW-1185">Reference proteome</keyword>
<accession>A0A835Y975</accession>
<dbReference type="InterPro" id="IPR011047">
    <property type="entry name" value="Quinoprotein_ADH-like_sf"/>
</dbReference>
<dbReference type="Gene3D" id="1.10.287.70">
    <property type="match status" value="1"/>
</dbReference>
<evidence type="ECO:0000256" key="2">
    <source>
        <dbReference type="ARBA" id="ARBA00022574"/>
    </source>
</evidence>
<evidence type="ECO:0000313" key="13">
    <source>
        <dbReference type="EMBL" id="KAG2498331.1"/>
    </source>
</evidence>
<evidence type="ECO:0000259" key="11">
    <source>
        <dbReference type="Pfam" id="PF00520"/>
    </source>
</evidence>
<dbReference type="InterPro" id="IPR019775">
    <property type="entry name" value="WD40_repeat_CS"/>
</dbReference>
<feature type="region of interest" description="Disordered" evidence="9">
    <location>
        <begin position="1121"/>
        <end position="1184"/>
    </location>
</feature>
<evidence type="ECO:0000313" key="14">
    <source>
        <dbReference type="Proteomes" id="UP000612055"/>
    </source>
</evidence>
<comment type="caution">
    <text evidence="13">The sequence shown here is derived from an EMBL/GenBank/DDBJ whole genome shotgun (WGS) entry which is preliminary data.</text>
</comment>
<dbReference type="PROSITE" id="PS50294">
    <property type="entry name" value="WD_REPEATS_REGION"/>
    <property type="match status" value="4"/>
</dbReference>
<feature type="transmembrane region" description="Helical" evidence="10">
    <location>
        <begin position="1474"/>
        <end position="1492"/>
    </location>
</feature>
<dbReference type="PROSITE" id="PS50082">
    <property type="entry name" value="WD_REPEATS_2"/>
    <property type="match status" value="6"/>
</dbReference>
<evidence type="ECO:0000256" key="8">
    <source>
        <dbReference type="SAM" id="Coils"/>
    </source>
</evidence>
<dbReference type="GO" id="GO:0016020">
    <property type="term" value="C:membrane"/>
    <property type="evidence" value="ECO:0007669"/>
    <property type="project" value="UniProtKB-SubCell"/>
</dbReference>
<dbReference type="Pfam" id="PF00520">
    <property type="entry name" value="Ion_trans"/>
    <property type="match status" value="1"/>
</dbReference>
<feature type="repeat" description="WD" evidence="7">
    <location>
        <begin position="272"/>
        <end position="313"/>
    </location>
</feature>
<feature type="repeat" description="WD" evidence="7">
    <location>
        <begin position="818"/>
        <end position="859"/>
    </location>
</feature>
<dbReference type="EMBL" id="JAEHOE010000010">
    <property type="protein sequence ID" value="KAG2498331.1"/>
    <property type="molecule type" value="Genomic_DNA"/>
</dbReference>
<feature type="compositionally biased region" description="Polar residues" evidence="9">
    <location>
        <begin position="1"/>
        <end position="14"/>
    </location>
</feature>
<evidence type="ECO:0008006" key="15">
    <source>
        <dbReference type="Google" id="ProtNLM"/>
    </source>
</evidence>
<dbReference type="CDD" id="cd00200">
    <property type="entry name" value="WD40"/>
    <property type="match status" value="3"/>
</dbReference>
<evidence type="ECO:0000256" key="10">
    <source>
        <dbReference type="SAM" id="Phobius"/>
    </source>
</evidence>
<feature type="transmembrane region" description="Helical" evidence="10">
    <location>
        <begin position="1404"/>
        <end position="1421"/>
    </location>
</feature>
<dbReference type="Pfam" id="PF00400">
    <property type="entry name" value="WD40"/>
    <property type="match status" value="10"/>
</dbReference>
<feature type="repeat" description="WD" evidence="7">
    <location>
        <begin position="947"/>
        <end position="988"/>
    </location>
</feature>
<keyword evidence="3 10" id="KW-0812">Transmembrane</keyword>
<dbReference type="PROSITE" id="PS00678">
    <property type="entry name" value="WD_REPEATS_1"/>
    <property type="match status" value="3"/>
</dbReference>
<evidence type="ECO:0000256" key="5">
    <source>
        <dbReference type="ARBA" id="ARBA00022989"/>
    </source>
</evidence>
<dbReference type="Proteomes" id="UP000612055">
    <property type="component" value="Unassembled WGS sequence"/>
</dbReference>
<dbReference type="InterPro" id="IPR024977">
    <property type="entry name" value="Apc4-like_WD40_dom"/>
</dbReference>
<feature type="compositionally biased region" description="Polar residues" evidence="9">
    <location>
        <begin position="1140"/>
        <end position="1158"/>
    </location>
</feature>
<evidence type="ECO:0000256" key="3">
    <source>
        <dbReference type="ARBA" id="ARBA00022692"/>
    </source>
</evidence>
<evidence type="ECO:0000256" key="7">
    <source>
        <dbReference type="PROSITE-ProRule" id="PRU00221"/>
    </source>
</evidence>
<name>A0A835Y975_9CHLO</name>
<organism evidence="13 14">
    <name type="scientific">Edaphochlamys debaryana</name>
    <dbReference type="NCBI Taxonomy" id="47281"/>
    <lineage>
        <taxon>Eukaryota</taxon>
        <taxon>Viridiplantae</taxon>
        <taxon>Chlorophyta</taxon>
        <taxon>core chlorophytes</taxon>
        <taxon>Chlorophyceae</taxon>
        <taxon>CS clade</taxon>
        <taxon>Chlamydomonadales</taxon>
        <taxon>Chlamydomonadales incertae sedis</taxon>
        <taxon>Edaphochlamys</taxon>
    </lineage>
</organism>
<feature type="compositionally biased region" description="Low complexity" evidence="9">
    <location>
        <begin position="1728"/>
        <end position="1740"/>
    </location>
</feature>
<evidence type="ECO:0000259" key="12">
    <source>
        <dbReference type="Pfam" id="PF12894"/>
    </source>
</evidence>
<feature type="transmembrane region" description="Helical" evidence="10">
    <location>
        <begin position="1504"/>
        <end position="1526"/>
    </location>
</feature>
<dbReference type="SMART" id="SM00320">
    <property type="entry name" value="WD40"/>
    <property type="match status" value="20"/>
</dbReference>
<dbReference type="SUPFAM" id="SSF50998">
    <property type="entry name" value="Quinoprotein alcohol dehydrogenase-like"/>
    <property type="match status" value="1"/>
</dbReference>
<evidence type="ECO:0000256" key="6">
    <source>
        <dbReference type="ARBA" id="ARBA00023136"/>
    </source>
</evidence>
<feature type="repeat" description="WD" evidence="7">
    <location>
        <begin position="526"/>
        <end position="567"/>
    </location>
</feature>
<feature type="region of interest" description="Disordered" evidence="9">
    <location>
        <begin position="1727"/>
        <end position="1753"/>
    </location>
</feature>
<feature type="repeat" description="WD" evidence="7">
    <location>
        <begin position="314"/>
        <end position="355"/>
    </location>
</feature>
<dbReference type="GO" id="GO:0005216">
    <property type="term" value="F:monoatomic ion channel activity"/>
    <property type="evidence" value="ECO:0007669"/>
    <property type="project" value="InterPro"/>
</dbReference>
<feature type="repeat" description="WD" evidence="7">
    <location>
        <begin position="861"/>
        <end position="902"/>
    </location>
</feature>
<feature type="compositionally biased region" description="Gly residues" evidence="9">
    <location>
        <begin position="1122"/>
        <end position="1134"/>
    </location>
</feature>
<feature type="domain" description="Anaphase-promoting complex subunit 4-like WD40" evidence="12">
    <location>
        <begin position="538"/>
        <end position="620"/>
    </location>
</feature>
<dbReference type="OrthoDB" id="536690at2759"/>
<sequence>MFARQGNTQVQPLTGQGADDFFGRPDMGAAAQSMTQVQMATKCNSGLLALKVPDPPQFAPSAVCAISADGKIAAVGGRDIELFLWDVDTGDLLSKIRGHDIFWVGSHDNAFFVTCQEDGKILLWDRSTMRTTLTLGEVLEGITCCQIASENDFVIVGSLKGNVYSWDTDTGTVAHVYEAGHKGPVQFAQVYNLPSYGRCVISCGAKDHTVVVWDLLSGEPRALIEIKELEHAKNLKYDITRDGARVVVWCTDSVPFPNLVVVDIMSQNKISVYCHEGLARHAIFTPNGDRIISSGNDNKIQVWDTFSLENLITMSGHEGSVLCCAVNETATRVVSGGEDCAVRLWSLEDGKQLLAFQAQDEPIKQVQFSMNGQKILSCDVTGRVYVWNLHAEFLTNLMRRYADNISACCMSNDFKLCLVGCNNGRVMLWDVDRRESVWEYTHHTGRVECCAFNSMRDMCATAGMDGRIVLLFADSGKQANSFIGAEEPMMTVQFSPDDERIAGCGSDGKLYLYQTAGSSRKPKAVLRSNVARIQNHVWSPNSKLVAGSCSDGTMMVWNASSGGIHTVLEGAAVSATCCCFDLIGKLLAVGTANGATLLYNLETSELLVELKGNASPVKEVVFNQETTQLTSMCSRQATVWDVATAVKLRTFDFIMDKAGDFKSPPHPYRWAVAHNSTVLFDHESEALVLDMLTIDDPLLRSYYLSDVQTIASGFNHRKLLVWSAAGSNAPDRFHTTHDAITSTHFANDDRLVVMGTQDGNVVVYDVIHGETIEVIVGHQNGPCRCVKLSADNKEVLSCGADSKVVLWDWRKRSPTRVFSGHFVSIGCCDLSTVGNRVVSGDNHGMICVWEKDSGNAVQTLPLAHSKAVLSVSISADGSTIASVGADGKVSIWNVDIGIELVSLTAAMESQPLYCAFSPDGNKLAVTESNGNVMVWNVAAGCQWYMIYQAHKGKVTGCSWSADCRKMTTCGTDSAVAIWDAESGAPLFKFNLKAGPLTSCSVSPAGLYVASGSTTGTLSVSNLATAARNVPEPSFLFHWLATHEPKASSFLWMRLLAIHPYLPNVQDAQGWSIVLHSLSRGNAEVSNMVIDALIKEAGMLGLISAVPYAVATRVKFHNQTDGEVGGLIGGGGGPGERPKSAWQSGGASQRPRTAVNSAANLDGNKSRGRGSLGGLLGKSDDDGQLLGPDMRQGSNLRNVLVEKSKASFSQQLKKVAVEMVTEARDQDHMALIQNNAVALSLNSKSSECVQAVLDAAAANKVSWGSYHAITDMIPSLALRYPIMCYHFLAALDLRHLGDLEVPVAVLKGLDRSVIRTAPIFTNVKNLWQGHLKLHEVKFGPQPYAHVKASMVRLPYACAIGRDSLLQTLVESDVPVKVYGTPTLRAIIKHKWRLYARRKLVTRSTIYVFYLLMYTVLGILYSMEDHTMKADQYWATGQGKAAFIIDGYIFAQTAWYAWNELVQMYAIGLSMYFKSYWNVFDSTMITLVLIIPPLHVARVSDDGGEVLGPLIAFGMLLVWFKALFYGLAFEPFGPIVNMVFMIAKAIRQFTMLLFMVCCSFGVALMVLSQYSIPAGSPDQFSRSGEQDFGRTLMTMWRGVLGQFDITWAWGSVWQELAIIFFSAFMFIVQILLLNMLIALMCEVYKKVAQTEEDVFLKGRASLIVEVETLMARKQLEKYANMPPYVHLLTPVRRSDAREKSGIEQRLEKLEQMLMKLQDALDNGLNGMRGGAQPQGPAGPVGNLLGGDGHGDGNANSAMGLTQEQLNLIQMQGGKLKEIEDQFQTVLRQLDRVQRSVNNQELRLEGVVTVLRDIENLLRNQQPVVIHQENRPQQRRGAILTEAELEAEVKRLLGKGEEDKL</sequence>
<keyword evidence="5 10" id="KW-1133">Transmembrane helix</keyword>
<reference evidence="13" key="1">
    <citation type="journal article" date="2020" name="bioRxiv">
        <title>Comparative genomics of Chlamydomonas.</title>
        <authorList>
            <person name="Craig R.J."/>
            <person name="Hasan A.R."/>
            <person name="Ness R.W."/>
            <person name="Keightley P.D."/>
        </authorList>
    </citation>
    <scope>NUCLEOTIDE SEQUENCE</scope>
    <source>
        <strain evidence="13">CCAP 11/70</strain>
    </source>
</reference>
<dbReference type="PANTHER" id="PTHR45333">
    <property type="entry name" value="MEMBRANE PROTEIN-RELATED"/>
    <property type="match status" value="1"/>
</dbReference>
<dbReference type="InterPro" id="IPR005821">
    <property type="entry name" value="Ion_trans_dom"/>
</dbReference>
<evidence type="ECO:0000256" key="1">
    <source>
        <dbReference type="ARBA" id="ARBA00004141"/>
    </source>
</evidence>
<evidence type="ECO:0000256" key="9">
    <source>
        <dbReference type="SAM" id="MobiDB-lite"/>
    </source>
</evidence>
<protein>
    <recommendedName>
        <fullName evidence="15">Ion transport domain-containing protein</fullName>
    </recommendedName>
</protein>
<feature type="region of interest" description="Disordered" evidence="9">
    <location>
        <begin position="1"/>
        <end position="20"/>
    </location>
</feature>
<feature type="transmembrane region" description="Helical" evidence="10">
    <location>
        <begin position="1547"/>
        <end position="1570"/>
    </location>
</feature>
<keyword evidence="4" id="KW-0677">Repeat</keyword>
<comment type="subcellular location">
    <subcellularLocation>
        <location evidence="1">Membrane</location>
        <topology evidence="1">Multi-pass membrane protein</topology>
    </subcellularLocation>
</comment>
<evidence type="ECO:0000256" key="4">
    <source>
        <dbReference type="ARBA" id="ARBA00022737"/>
    </source>
</evidence>
<dbReference type="SUPFAM" id="SSF50978">
    <property type="entry name" value="WD40 repeat-like"/>
    <property type="match status" value="1"/>
</dbReference>
<dbReference type="InterPro" id="IPR001680">
    <property type="entry name" value="WD40_rpt"/>
</dbReference>
<dbReference type="InterPro" id="IPR036322">
    <property type="entry name" value="WD40_repeat_dom_sf"/>
</dbReference>
<feature type="domain" description="Ion transport" evidence="11">
    <location>
        <begin position="1404"/>
        <end position="1649"/>
    </location>
</feature>
<keyword evidence="6 10" id="KW-0472">Membrane</keyword>
<keyword evidence="8" id="KW-0175">Coiled coil</keyword>
<dbReference type="Pfam" id="PF12894">
    <property type="entry name" value="ANAPC4_WD40"/>
    <property type="match status" value="1"/>
</dbReference>